<dbReference type="EMBL" id="LWMS01000002">
    <property type="protein sequence ID" value="PWL08995.1"/>
    <property type="molecule type" value="Genomic_DNA"/>
</dbReference>
<dbReference type="OrthoDB" id="7915at2157"/>
<proteinExistence type="predicted"/>
<dbReference type="PANTHER" id="PTHR43267:SF1">
    <property type="entry name" value="TRNA THREONYLCARBAMOYLADENOSINE DEHYDRATASE"/>
    <property type="match status" value="1"/>
</dbReference>
<dbReference type="GO" id="GO:0008641">
    <property type="term" value="F:ubiquitin-like modifier activating enzyme activity"/>
    <property type="evidence" value="ECO:0007669"/>
    <property type="project" value="InterPro"/>
</dbReference>
<dbReference type="PANTHER" id="PTHR43267">
    <property type="entry name" value="TRNA THREONYLCARBAMOYLADENOSINE DEHYDRATASE"/>
    <property type="match status" value="1"/>
</dbReference>
<dbReference type="InterPro" id="IPR035985">
    <property type="entry name" value="Ubiquitin-activating_enz"/>
</dbReference>
<name>A0A2A2HAI6_9EURY</name>
<dbReference type="Proteomes" id="UP000246004">
    <property type="component" value="Unassembled WGS sequence"/>
</dbReference>
<dbReference type="EC" id="2.7.7.80" evidence="3"/>
<evidence type="ECO:0000313" key="2">
    <source>
        <dbReference type="EMBL" id="PAV06501.1"/>
    </source>
</evidence>
<keyword evidence="3" id="KW-0808">Transferase</keyword>
<accession>A0A2A2HAI6</accession>
<organism evidence="2 4">
    <name type="scientific">Methanosphaera cuniculi</name>
    <dbReference type="NCBI Taxonomy" id="1077256"/>
    <lineage>
        <taxon>Archaea</taxon>
        <taxon>Methanobacteriati</taxon>
        <taxon>Methanobacteriota</taxon>
        <taxon>Methanomada group</taxon>
        <taxon>Methanobacteria</taxon>
        <taxon>Methanobacteriales</taxon>
        <taxon>Methanobacteriaceae</taxon>
        <taxon>Methanosphaera</taxon>
    </lineage>
</organism>
<dbReference type="AlphaFoldDB" id="A0A2A2HAI6"/>
<feature type="domain" description="THIF-type NAD/FAD binding fold" evidence="1">
    <location>
        <begin position="14"/>
        <end position="235"/>
    </location>
</feature>
<dbReference type="Gene3D" id="3.40.50.720">
    <property type="entry name" value="NAD(P)-binding Rossmann-like Domain"/>
    <property type="match status" value="1"/>
</dbReference>
<evidence type="ECO:0000313" key="4">
    <source>
        <dbReference type="Proteomes" id="UP000217528"/>
    </source>
</evidence>
<reference evidence="3 5" key="1">
    <citation type="submission" date="2016-04" db="EMBL/GenBank/DDBJ databases">
        <title>Genome sequence of Methanosphaera cuniculi DSM 4103.</title>
        <authorList>
            <person name="Poehlein A."/>
            <person name="Seedorf H."/>
            <person name="Daniel R."/>
        </authorList>
    </citation>
    <scope>NUCLEOTIDE SEQUENCE [LARGE SCALE GENOMIC DNA]</scope>
    <source>
        <strain evidence="3 5">DSM 4103</strain>
    </source>
</reference>
<dbReference type="InterPro" id="IPR000594">
    <property type="entry name" value="ThiF_NAD_FAD-bd"/>
</dbReference>
<sequence length="244" mass="27823">MVNLYDEMITRQKEIFTTTQQEKLKNTPVCIIGCGGLGGSVIEQLIRVGFENLTIVDEDVFDKTNMNRQLRSNIDTIDKPKSQITKTYIKKINPNANITSYNMKVDMDNVSDIISNSKIVIDAVDNIFTRVLISRFCYDNKLLFIHAAIDETTGQLTSFNHNTPTYEELFNLKSKNMSINEACEYYNNINFRKPQVLGTTAAIFGCLEVNEVIKHVLKLDDRILAPNLLQWDVFSPLSLDIIEL</sequence>
<evidence type="ECO:0000313" key="3">
    <source>
        <dbReference type="EMBL" id="PWL08995.1"/>
    </source>
</evidence>
<dbReference type="GO" id="GO:0061605">
    <property type="term" value="F:molybdopterin-synthase adenylyltransferase activity"/>
    <property type="evidence" value="ECO:0007669"/>
    <property type="project" value="UniProtKB-EC"/>
</dbReference>
<keyword evidence="3" id="KW-0548">Nucleotidyltransferase</keyword>
<keyword evidence="4" id="KW-1185">Reference proteome</keyword>
<dbReference type="EMBL" id="LMVN01000029">
    <property type="protein sequence ID" value="PAV06501.1"/>
    <property type="molecule type" value="Genomic_DNA"/>
</dbReference>
<gene>
    <name evidence="3" type="primary">moeB</name>
    <name evidence="2" type="ORF">ASJ82_04595</name>
    <name evidence="3" type="ORF">MSCUN_00560</name>
</gene>
<comment type="caution">
    <text evidence="2">The sequence shown here is derived from an EMBL/GenBank/DDBJ whole genome shotgun (WGS) entry which is preliminary data.</text>
</comment>
<protein>
    <submittedName>
        <fullName evidence="3">Molybdopterin-synthase adenylyltransferase</fullName>
        <ecNumber evidence="3">2.7.7.80</ecNumber>
    </submittedName>
</protein>
<dbReference type="InterPro" id="IPR045886">
    <property type="entry name" value="ThiF/MoeB/HesA"/>
</dbReference>
<dbReference type="GO" id="GO:0061503">
    <property type="term" value="F:tRNA threonylcarbamoyladenosine dehydratase"/>
    <property type="evidence" value="ECO:0007669"/>
    <property type="project" value="TreeGrafter"/>
</dbReference>
<dbReference type="RefSeq" id="WP_095609354.1">
    <property type="nucleotide sequence ID" value="NZ_LMVN01000029.1"/>
</dbReference>
<evidence type="ECO:0000259" key="1">
    <source>
        <dbReference type="Pfam" id="PF00899"/>
    </source>
</evidence>
<dbReference type="SUPFAM" id="SSF69572">
    <property type="entry name" value="Activating enzymes of the ubiquitin-like proteins"/>
    <property type="match status" value="1"/>
</dbReference>
<reference evidence="2 4" key="2">
    <citation type="journal article" date="2017" name="BMC Genomics">
        <title>Genomic analysis of methanogenic archaea reveals a shift towards energy conservation.</title>
        <authorList>
            <person name="Gilmore S.P."/>
            <person name="Henske J.K."/>
            <person name="Sexton J.A."/>
            <person name="Solomon K.V."/>
            <person name="Seppala S."/>
            <person name="Yoo J.I."/>
            <person name="Huyett L.M."/>
            <person name="Pressman A."/>
            <person name="Cogan J.Z."/>
            <person name="Kivenson V."/>
            <person name="Peng X."/>
            <person name="Tan Y."/>
            <person name="Valentine D.L."/>
            <person name="O'Malley M.A."/>
        </authorList>
    </citation>
    <scope>NUCLEOTIDE SEQUENCE [LARGE SCALE GENOMIC DNA]</scope>
    <source>
        <strain evidence="2 4">1R-7</strain>
    </source>
</reference>
<dbReference type="Pfam" id="PF00899">
    <property type="entry name" value="ThiF"/>
    <property type="match status" value="1"/>
</dbReference>
<dbReference type="GO" id="GO:0061504">
    <property type="term" value="P:cyclic threonylcarbamoyladenosine biosynthetic process"/>
    <property type="evidence" value="ECO:0007669"/>
    <property type="project" value="TreeGrafter"/>
</dbReference>
<dbReference type="Proteomes" id="UP000217528">
    <property type="component" value="Unassembled WGS sequence"/>
</dbReference>
<evidence type="ECO:0000313" key="5">
    <source>
        <dbReference type="Proteomes" id="UP000246004"/>
    </source>
</evidence>